<feature type="domain" description="PH" evidence="16">
    <location>
        <begin position="51"/>
        <end position="146"/>
    </location>
</feature>
<dbReference type="GO" id="GO:0005789">
    <property type="term" value="C:endoplasmic reticulum membrane"/>
    <property type="evidence" value="ECO:0007669"/>
    <property type="project" value="UniProtKB-SubCell"/>
</dbReference>
<dbReference type="GO" id="GO:0015485">
    <property type="term" value="F:cholesterol binding"/>
    <property type="evidence" value="ECO:0007669"/>
    <property type="project" value="TreeGrafter"/>
</dbReference>
<feature type="compositionally biased region" description="Low complexity" evidence="15">
    <location>
        <begin position="11"/>
        <end position="26"/>
    </location>
</feature>
<evidence type="ECO:0000259" key="16">
    <source>
        <dbReference type="PROSITE" id="PS50003"/>
    </source>
</evidence>
<dbReference type="PANTHER" id="PTHR10972">
    <property type="entry name" value="OXYSTEROL-BINDING PROTEIN-RELATED"/>
    <property type="match status" value="1"/>
</dbReference>
<dbReference type="Gene3D" id="2.30.29.30">
    <property type="entry name" value="Pleckstrin-homology domain (PH domain)/Phosphotyrosine-binding domain (PTB)"/>
    <property type="match status" value="1"/>
</dbReference>
<dbReference type="InterPro" id="IPR037239">
    <property type="entry name" value="OSBP_sf"/>
</dbReference>
<evidence type="ECO:0000256" key="13">
    <source>
        <dbReference type="RuleBase" id="RU003844"/>
    </source>
</evidence>
<evidence type="ECO:0000256" key="11">
    <source>
        <dbReference type="ARBA" id="ARBA00023121"/>
    </source>
</evidence>
<gene>
    <name evidence="17" type="primary">Osbpl3</name>
    <name evidence="17" type="ORF">GTO96_0009428</name>
</gene>
<dbReference type="AlphaFoldDB" id="A0A8X8BR65"/>
<dbReference type="SUPFAM" id="SSF50729">
    <property type="entry name" value="PH domain-like"/>
    <property type="match status" value="1"/>
</dbReference>
<dbReference type="GO" id="GO:0005829">
    <property type="term" value="C:cytosol"/>
    <property type="evidence" value="ECO:0007669"/>
    <property type="project" value="UniProtKB-SubCell"/>
</dbReference>
<evidence type="ECO:0000313" key="18">
    <source>
        <dbReference type="Proteomes" id="UP000886611"/>
    </source>
</evidence>
<keyword evidence="6" id="KW-1003">Cell membrane</keyword>
<name>A0A8X8BR65_POLSE</name>
<feature type="non-terminal residue" evidence="17">
    <location>
        <position position="822"/>
    </location>
</feature>
<sequence length="822" mass="92875">MNSDDKNATVSPSVPSPSRSISSSSSKQGSRQDSWEIVEGLRGNGSNIQEPQKQEGFMLKKRKWPLKGWHKRYFFLDRGILKYAKSEADIEKGKLHGCIDVGLSVMAVKKKAKCIDLDTEDHLYHLKVKSQELFDEWVSKLRHHRLYRQNEISMFPVDKSNHFSPHFPPAPSPNPSESSSMRKRSILTRQTSINNGGAFPVSSSSSQAKVAAWLQSSEDMDKCAKELSLCQTYLLELSQLLQNMEVLHRTYSAPAINALQVPSCISSGSIRLHASNPNLSTVEHGNDKSYSESPDSPTDASKLHEEFCHVANNSFSLMRTEKEKLKQMFDYEVCQSPSAQIIGMKNTLTSKQDTSDATKSLVHQLSTESRASASEDESYISDVSDNISVDCLSSEIETPSTVHNGAILEYRRRSCLPSPSPNTSNISLWNILRNNIGKDLSKVAMPVQLNEPLNTLQHLCEELEYSELLDKAAETPDPFERMIYIATFAISGYASSYYRAGSKPFNPVLGETYECERKDKGFRFIAEQVSHHPPISACHAESKHFVFWQDIRWKNKFWGKSMEIVPVGTTHVTLPDSGDHYEWNKVTSCIHNILSGQRWIEHYGEIAIKNTNNNCQCKVTFVKAKYWNSSVNEIEGTVTDCNDPMPRDFEQYYGFTKFALELNEMDAAMKLLLPPTDTRYRIDQRKSSEDTWVSNGTYWNLRKDPGFAKLDNPVLCFERQLEIAMRQSVASTLSVPRNLPTYNDDKKLDASVKAEMTVFQSNGKRGPCLEQVYQYLITVLPTSVEAKHAFSAAGVLCMKYTLAWTIARYTHCAFYALITAIK</sequence>
<dbReference type="InterPro" id="IPR041680">
    <property type="entry name" value="PH_8"/>
</dbReference>
<dbReference type="EMBL" id="JAATIS010002524">
    <property type="protein sequence ID" value="KAG2464936.1"/>
    <property type="molecule type" value="Genomic_DNA"/>
</dbReference>
<keyword evidence="10 14" id="KW-0445">Lipid transport</keyword>
<dbReference type="PANTHER" id="PTHR10972:SF15">
    <property type="entry name" value="OXYSTEROL-BINDING PROTEIN-RELATED PROTEIN 3"/>
    <property type="match status" value="1"/>
</dbReference>
<protein>
    <recommendedName>
        <fullName evidence="14">Oxysterol-binding protein</fullName>
    </recommendedName>
</protein>
<dbReference type="PROSITE" id="PS01013">
    <property type="entry name" value="OSBP"/>
    <property type="match status" value="1"/>
</dbReference>
<dbReference type="FunFam" id="2.30.29.30:FF:000011">
    <property type="entry name" value="Oxysterol-binding protein"/>
    <property type="match status" value="1"/>
</dbReference>
<keyword evidence="12" id="KW-0472">Membrane</keyword>
<evidence type="ECO:0000256" key="9">
    <source>
        <dbReference type="ARBA" id="ARBA00022824"/>
    </source>
</evidence>
<dbReference type="Gene3D" id="2.40.160.120">
    <property type="match status" value="1"/>
</dbReference>
<dbReference type="GO" id="GO:0031965">
    <property type="term" value="C:nuclear membrane"/>
    <property type="evidence" value="ECO:0007669"/>
    <property type="project" value="TreeGrafter"/>
</dbReference>
<evidence type="ECO:0000256" key="15">
    <source>
        <dbReference type="SAM" id="MobiDB-lite"/>
    </source>
</evidence>
<keyword evidence="5 14" id="KW-0813">Transport</keyword>
<evidence type="ECO:0000256" key="4">
    <source>
        <dbReference type="ARBA" id="ARBA00008842"/>
    </source>
</evidence>
<accession>A0A8X8BR65</accession>
<evidence type="ECO:0000256" key="1">
    <source>
        <dbReference type="ARBA" id="ARBA00004236"/>
    </source>
</evidence>
<keyword evidence="7" id="KW-0963">Cytoplasm</keyword>
<comment type="similarity">
    <text evidence="4 13">Belongs to the OSBP family.</text>
</comment>
<dbReference type="InterPro" id="IPR011993">
    <property type="entry name" value="PH-like_dom_sf"/>
</dbReference>
<dbReference type="InterPro" id="IPR001849">
    <property type="entry name" value="PH_domain"/>
</dbReference>
<evidence type="ECO:0000313" key="17">
    <source>
        <dbReference type="EMBL" id="KAG2464936.1"/>
    </source>
</evidence>
<feature type="region of interest" description="Disordered" evidence="15">
    <location>
        <begin position="276"/>
        <end position="301"/>
    </location>
</feature>
<keyword evidence="8" id="KW-0597">Phosphoprotein</keyword>
<comment type="caution">
    <text evidence="17">The sequence shown here is derived from an EMBL/GenBank/DDBJ whole genome shotgun (WGS) entry which is preliminary data.</text>
</comment>
<evidence type="ECO:0000256" key="2">
    <source>
        <dbReference type="ARBA" id="ARBA00004514"/>
    </source>
</evidence>
<dbReference type="Pfam" id="PF01237">
    <property type="entry name" value="Oxysterol_BP"/>
    <property type="match status" value="2"/>
</dbReference>
<dbReference type="GO" id="GO:0006699">
    <property type="term" value="P:bile acid biosynthetic process"/>
    <property type="evidence" value="ECO:0007669"/>
    <property type="project" value="UniProtKB-ARBA"/>
</dbReference>
<evidence type="ECO:0000256" key="8">
    <source>
        <dbReference type="ARBA" id="ARBA00022553"/>
    </source>
</evidence>
<keyword evidence="18" id="KW-1185">Reference proteome</keyword>
<dbReference type="Proteomes" id="UP000886611">
    <property type="component" value="Unassembled WGS sequence"/>
</dbReference>
<dbReference type="Pfam" id="PF15409">
    <property type="entry name" value="PH_8"/>
    <property type="match status" value="1"/>
</dbReference>
<keyword evidence="9" id="KW-0256">Endoplasmic reticulum</keyword>
<evidence type="ECO:0000256" key="5">
    <source>
        <dbReference type="ARBA" id="ARBA00022448"/>
    </source>
</evidence>
<dbReference type="PROSITE" id="PS50003">
    <property type="entry name" value="PH_DOMAIN"/>
    <property type="match status" value="1"/>
</dbReference>
<evidence type="ECO:0000256" key="10">
    <source>
        <dbReference type="ARBA" id="ARBA00023055"/>
    </source>
</evidence>
<dbReference type="GO" id="GO:0005886">
    <property type="term" value="C:plasma membrane"/>
    <property type="evidence" value="ECO:0007669"/>
    <property type="project" value="UniProtKB-SubCell"/>
</dbReference>
<evidence type="ECO:0000256" key="7">
    <source>
        <dbReference type="ARBA" id="ARBA00022490"/>
    </source>
</evidence>
<feature type="region of interest" description="Disordered" evidence="15">
    <location>
        <begin position="1"/>
        <end position="53"/>
    </location>
</feature>
<dbReference type="GO" id="GO:0097038">
    <property type="term" value="C:perinuclear endoplasmic reticulum"/>
    <property type="evidence" value="ECO:0007669"/>
    <property type="project" value="TreeGrafter"/>
</dbReference>
<keyword evidence="11" id="KW-0446">Lipid-binding</keyword>
<evidence type="ECO:0000256" key="12">
    <source>
        <dbReference type="ARBA" id="ARBA00023136"/>
    </source>
</evidence>
<dbReference type="SMART" id="SM00233">
    <property type="entry name" value="PH"/>
    <property type="match status" value="1"/>
</dbReference>
<dbReference type="FunFam" id="2.40.160.120:FF:000001">
    <property type="entry name" value="Oxysterol-binding protein"/>
    <property type="match status" value="1"/>
</dbReference>
<reference evidence="17 18" key="1">
    <citation type="journal article" date="2021" name="Cell">
        <title>Tracing the genetic footprints of vertebrate landing in non-teleost ray-finned fishes.</title>
        <authorList>
            <person name="Bi X."/>
            <person name="Wang K."/>
            <person name="Yang L."/>
            <person name="Pan H."/>
            <person name="Jiang H."/>
            <person name="Wei Q."/>
            <person name="Fang M."/>
            <person name="Yu H."/>
            <person name="Zhu C."/>
            <person name="Cai Y."/>
            <person name="He Y."/>
            <person name="Gan X."/>
            <person name="Zeng H."/>
            <person name="Yu D."/>
            <person name="Zhu Y."/>
            <person name="Jiang H."/>
            <person name="Qiu Q."/>
            <person name="Yang H."/>
            <person name="Zhang Y.E."/>
            <person name="Wang W."/>
            <person name="Zhu M."/>
            <person name="He S."/>
            <person name="Zhang G."/>
        </authorList>
    </citation>
    <scope>NUCLEOTIDE SEQUENCE [LARGE SCALE GENOMIC DNA]</scope>
    <source>
        <strain evidence="17">Bchr_013</strain>
    </source>
</reference>
<feature type="non-terminal residue" evidence="17">
    <location>
        <position position="1"/>
    </location>
</feature>
<evidence type="ECO:0000256" key="6">
    <source>
        <dbReference type="ARBA" id="ARBA00022475"/>
    </source>
</evidence>
<dbReference type="GO" id="GO:0120015">
    <property type="term" value="F:sterol transfer activity"/>
    <property type="evidence" value="ECO:0007669"/>
    <property type="project" value="UniProtKB-ARBA"/>
</dbReference>
<evidence type="ECO:0000256" key="3">
    <source>
        <dbReference type="ARBA" id="ARBA00004586"/>
    </source>
</evidence>
<dbReference type="InterPro" id="IPR018494">
    <property type="entry name" value="Oxysterol-bd_CS"/>
</dbReference>
<evidence type="ECO:0000256" key="14">
    <source>
        <dbReference type="RuleBase" id="RU003845"/>
    </source>
</evidence>
<organism evidence="17 18">
    <name type="scientific">Polypterus senegalus</name>
    <name type="common">Senegal bichir</name>
    <dbReference type="NCBI Taxonomy" id="55291"/>
    <lineage>
        <taxon>Eukaryota</taxon>
        <taxon>Metazoa</taxon>
        <taxon>Chordata</taxon>
        <taxon>Craniata</taxon>
        <taxon>Vertebrata</taxon>
        <taxon>Euteleostomi</taxon>
        <taxon>Actinopterygii</taxon>
        <taxon>Polypteriformes</taxon>
        <taxon>Polypteridae</taxon>
        <taxon>Polypterus</taxon>
    </lineage>
</organism>
<comment type="subcellular location">
    <subcellularLocation>
        <location evidence="1">Cell membrane</location>
    </subcellularLocation>
    <subcellularLocation>
        <location evidence="2">Cytoplasm</location>
        <location evidence="2">Cytosol</location>
    </subcellularLocation>
    <subcellularLocation>
        <location evidence="3">Endoplasmic reticulum membrane</location>
    </subcellularLocation>
</comment>
<dbReference type="CDD" id="cd13287">
    <property type="entry name" value="PH_ORP3_ORP6_ORP7"/>
    <property type="match status" value="1"/>
</dbReference>
<dbReference type="InterPro" id="IPR000648">
    <property type="entry name" value="Oxysterol-bd"/>
</dbReference>
<proteinExistence type="inferred from homology"/>
<dbReference type="SUPFAM" id="SSF144000">
    <property type="entry name" value="Oxysterol-binding protein-like"/>
    <property type="match status" value="1"/>
</dbReference>